<comment type="caution">
    <text evidence="2">The sequence shown here is derived from an EMBL/GenBank/DDBJ whole genome shotgun (WGS) entry which is preliminary data.</text>
</comment>
<reference evidence="2 3" key="1">
    <citation type="journal article" date="2012" name="Genome Biol.">
        <title>Genome and low-iron response of an oceanic diatom adapted to chronic iron limitation.</title>
        <authorList>
            <person name="Lommer M."/>
            <person name="Specht M."/>
            <person name="Roy A.S."/>
            <person name="Kraemer L."/>
            <person name="Andreson R."/>
            <person name="Gutowska M.A."/>
            <person name="Wolf J."/>
            <person name="Bergner S.V."/>
            <person name="Schilhabel M.B."/>
            <person name="Klostermeier U.C."/>
            <person name="Beiko R.G."/>
            <person name="Rosenstiel P."/>
            <person name="Hippler M."/>
            <person name="Laroche J."/>
        </authorList>
    </citation>
    <scope>NUCLEOTIDE SEQUENCE [LARGE SCALE GENOMIC DNA]</scope>
    <source>
        <strain evidence="2 3">CCMP1005</strain>
    </source>
</reference>
<feature type="chain" id="PRO_5003837675" description="SGNH hydrolase-type esterase domain-containing protein" evidence="1">
    <location>
        <begin position="26"/>
        <end position="368"/>
    </location>
</feature>
<sequence>MIGSVSPRICVALTALLVVLRLSFQHDWGPRNTPPVREQEERPRSVAAISQLIDPKAVEFNSYSQAGLGDEAAAAAGVSDLLPCGLHNVGTGRWTYEHHPASAGGRIRNGRRVGGFPFSEADPSTARWTPLACSLPDLDWRPSEVVRCAEGRGIRSIVLLGGSTSGYILKDFQHWMARDDEDGPIPPELVNYHDKGRWAAAQVRGLQLEFFHMSSAEPAQWSRFLDEPRFFENTLVVFNSVLWDMRMSDLPGYKANVNGLADAFRQYKSDHPTNRVVWRSSGTPNWNRLDVGKDQARARERLMNPDAVMVYNLVAAEAMSSKGIDIFDDYLMVAGRPEETRGANDGLHPSSALNVELMRLLLSVICNE</sequence>
<dbReference type="EMBL" id="AGNL01005816">
    <property type="protein sequence ID" value="EJK72445.1"/>
    <property type="molecule type" value="Genomic_DNA"/>
</dbReference>
<evidence type="ECO:0000313" key="2">
    <source>
        <dbReference type="EMBL" id="EJK72445.1"/>
    </source>
</evidence>
<accession>K0T412</accession>
<name>K0T412_THAOC</name>
<evidence type="ECO:0008006" key="4">
    <source>
        <dbReference type="Google" id="ProtNLM"/>
    </source>
</evidence>
<dbReference type="Gene3D" id="3.40.50.1110">
    <property type="entry name" value="SGNH hydrolase"/>
    <property type="match status" value="1"/>
</dbReference>
<proteinExistence type="predicted"/>
<evidence type="ECO:0000313" key="3">
    <source>
        <dbReference type="Proteomes" id="UP000266841"/>
    </source>
</evidence>
<dbReference type="AlphaFoldDB" id="K0T412"/>
<keyword evidence="3" id="KW-1185">Reference proteome</keyword>
<dbReference type="Proteomes" id="UP000266841">
    <property type="component" value="Unassembled WGS sequence"/>
</dbReference>
<gene>
    <name evidence="2" type="ORF">THAOC_06024</name>
</gene>
<dbReference type="InterPro" id="IPR036514">
    <property type="entry name" value="SGNH_hydro_sf"/>
</dbReference>
<protein>
    <recommendedName>
        <fullName evidence="4">SGNH hydrolase-type esterase domain-containing protein</fullName>
    </recommendedName>
</protein>
<keyword evidence="1" id="KW-0732">Signal</keyword>
<evidence type="ECO:0000256" key="1">
    <source>
        <dbReference type="SAM" id="SignalP"/>
    </source>
</evidence>
<feature type="signal peptide" evidence="1">
    <location>
        <begin position="1"/>
        <end position="25"/>
    </location>
</feature>
<organism evidence="2 3">
    <name type="scientific">Thalassiosira oceanica</name>
    <name type="common">Marine diatom</name>
    <dbReference type="NCBI Taxonomy" id="159749"/>
    <lineage>
        <taxon>Eukaryota</taxon>
        <taxon>Sar</taxon>
        <taxon>Stramenopiles</taxon>
        <taxon>Ochrophyta</taxon>
        <taxon>Bacillariophyta</taxon>
        <taxon>Coscinodiscophyceae</taxon>
        <taxon>Thalassiosirophycidae</taxon>
        <taxon>Thalassiosirales</taxon>
        <taxon>Thalassiosiraceae</taxon>
        <taxon>Thalassiosira</taxon>
    </lineage>
</organism>